<dbReference type="Proteomes" id="UP000295781">
    <property type="component" value="Chromosome"/>
</dbReference>
<evidence type="ECO:0000313" key="2">
    <source>
        <dbReference type="Proteomes" id="UP000295781"/>
    </source>
</evidence>
<accession>A0A4P2QCC5</accession>
<evidence type="ECO:0000313" key="1">
    <source>
        <dbReference type="EMBL" id="AUX27390.1"/>
    </source>
</evidence>
<dbReference type="OrthoDB" id="5516921at2"/>
<reference evidence="1 2" key="1">
    <citation type="submission" date="2015-09" db="EMBL/GenBank/DDBJ databases">
        <title>Sorangium comparison.</title>
        <authorList>
            <person name="Zaburannyi N."/>
            <person name="Bunk B."/>
            <person name="Overmann J."/>
            <person name="Mueller R."/>
        </authorList>
    </citation>
    <scope>NUCLEOTIDE SEQUENCE [LARGE SCALE GENOMIC DNA]</scope>
    <source>
        <strain evidence="1 2">So ceGT47</strain>
    </source>
</reference>
<dbReference type="EMBL" id="CP012670">
    <property type="protein sequence ID" value="AUX27390.1"/>
    <property type="molecule type" value="Genomic_DNA"/>
</dbReference>
<dbReference type="PROSITE" id="PS51257">
    <property type="entry name" value="PROKAR_LIPOPROTEIN"/>
    <property type="match status" value="1"/>
</dbReference>
<dbReference type="AlphaFoldDB" id="A0A4P2QCC5"/>
<sequence length="283" mass="29650">MYRISAADFAALAFVSLASCVTTQEEEDGFLGTAPTPLEYINALNPNALVPNALVPNALVPNALVPNALAPGALSPAALSAIQDPGAAGDLSRQFLSYVVGCALTPSQSFSFSWTDAGGTVHEEVYAGLIGLAPGWATKPLGQTEQQWVSACLGSRVNWYGASVIISSRASHAALDKTGSAELSTYTQQEGAFWGNLFDPSPYLHACYHEPNRDYARSMLRECAAGHLGAGGSVVECGLIHILGSCDSHCLPLNPSGQYYPTCVDNLTGPPDATTKVVTVFLQ</sequence>
<gene>
    <name evidence="1" type="ORF">SOCEGT47_079780</name>
</gene>
<proteinExistence type="predicted"/>
<name>A0A4P2QCC5_SORCE</name>
<protein>
    <submittedName>
        <fullName evidence="1">Uncharacterized protein</fullName>
    </submittedName>
</protein>
<dbReference type="RefSeq" id="WP_129355613.1">
    <property type="nucleotide sequence ID" value="NZ_CP012670.1"/>
</dbReference>
<organism evidence="1 2">
    <name type="scientific">Sorangium cellulosum</name>
    <name type="common">Polyangium cellulosum</name>
    <dbReference type="NCBI Taxonomy" id="56"/>
    <lineage>
        <taxon>Bacteria</taxon>
        <taxon>Pseudomonadati</taxon>
        <taxon>Myxococcota</taxon>
        <taxon>Polyangia</taxon>
        <taxon>Polyangiales</taxon>
        <taxon>Polyangiaceae</taxon>
        <taxon>Sorangium</taxon>
    </lineage>
</organism>